<evidence type="ECO:0000256" key="8">
    <source>
        <dbReference type="PROSITE-ProRule" id="PRU00169"/>
    </source>
</evidence>
<dbReference type="PROSITE" id="PS51755">
    <property type="entry name" value="OMPR_PHOB"/>
    <property type="match status" value="1"/>
</dbReference>
<dbReference type="Gene3D" id="6.10.250.690">
    <property type="match status" value="1"/>
</dbReference>
<dbReference type="Proteomes" id="UP000886687">
    <property type="component" value="Unassembled WGS sequence"/>
</dbReference>
<evidence type="ECO:0000256" key="4">
    <source>
        <dbReference type="ARBA" id="ARBA00023015"/>
    </source>
</evidence>
<evidence type="ECO:0000256" key="9">
    <source>
        <dbReference type="PROSITE-ProRule" id="PRU01091"/>
    </source>
</evidence>
<evidence type="ECO:0000256" key="7">
    <source>
        <dbReference type="ARBA" id="ARBA00024735"/>
    </source>
</evidence>
<dbReference type="GO" id="GO:0000156">
    <property type="term" value="F:phosphorelay response regulator activity"/>
    <property type="evidence" value="ECO:0007669"/>
    <property type="project" value="TreeGrafter"/>
</dbReference>
<accession>A0A9E4N2X7</accession>
<dbReference type="AlphaFoldDB" id="A0A9E4N2X7"/>
<keyword evidence="6" id="KW-0804">Transcription</keyword>
<protein>
    <recommendedName>
        <fullName evidence="1">Phosphate regulon transcriptional regulatory protein PhoB</fullName>
    </recommendedName>
</protein>
<evidence type="ECO:0000256" key="1">
    <source>
        <dbReference type="ARBA" id="ARBA00013332"/>
    </source>
</evidence>
<dbReference type="FunFam" id="1.10.10.10:FF:000018">
    <property type="entry name" value="DNA-binding response regulator ResD"/>
    <property type="match status" value="1"/>
</dbReference>
<keyword evidence="2 8" id="KW-0597">Phosphoprotein</keyword>
<dbReference type="PANTHER" id="PTHR48111:SF40">
    <property type="entry name" value="PHOSPHATE REGULON TRANSCRIPTIONAL REGULATORY PROTEIN PHOB"/>
    <property type="match status" value="1"/>
</dbReference>
<evidence type="ECO:0000256" key="6">
    <source>
        <dbReference type="ARBA" id="ARBA00023163"/>
    </source>
</evidence>
<dbReference type="Pfam" id="PF00486">
    <property type="entry name" value="Trans_reg_C"/>
    <property type="match status" value="1"/>
</dbReference>
<dbReference type="EMBL" id="JAEPDI010000029">
    <property type="protein sequence ID" value="MCG7941375.1"/>
    <property type="molecule type" value="Genomic_DNA"/>
</dbReference>
<dbReference type="InterPro" id="IPR036388">
    <property type="entry name" value="WH-like_DNA-bd_sf"/>
</dbReference>
<comment type="caution">
    <text evidence="12">The sequence shown here is derived from an EMBL/GenBank/DDBJ whole genome shotgun (WGS) entry which is preliminary data.</text>
</comment>
<dbReference type="InterPro" id="IPR011006">
    <property type="entry name" value="CheY-like_superfamily"/>
</dbReference>
<dbReference type="InterPro" id="IPR016032">
    <property type="entry name" value="Sig_transdc_resp-reg_C-effctor"/>
</dbReference>
<reference evidence="12" key="1">
    <citation type="journal article" date="2021" name="Proc. Natl. Acad. Sci. U.S.A.">
        <title>Global biogeography of chemosynthetic symbionts reveals both localized and globally distributed symbiont groups. .</title>
        <authorList>
            <person name="Osvatic J.T."/>
            <person name="Wilkins L.G.E."/>
            <person name="Leibrecht L."/>
            <person name="Leray M."/>
            <person name="Zauner S."/>
            <person name="Polzin J."/>
            <person name="Camacho Y."/>
            <person name="Gros O."/>
            <person name="van Gils J.A."/>
            <person name="Eisen J.A."/>
            <person name="Petersen J.M."/>
            <person name="Yuen B."/>
        </authorList>
    </citation>
    <scope>NUCLEOTIDE SEQUENCE</scope>
    <source>
        <strain evidence="12">MAGL173</strain>
    </source>
</reference>
<evidence type="ECO:0000259" key="11">
    <source>
        <dbReference type="PROSITE" id="PS51755"/>
    </source>
</evidence>
<dbReference type="InterPro" id="IPR039420">
    <property type="entry name" value="WalR-like"/>
</dbReference>
<evidence type="ECO:0000313" key="13">
    <source>
        <dbReference type="Proteomes" id="UP000886687"/>
    </source>
</evidence>
<dbReference type="InterPro" id="IPR001789">
    <property type="entry name" value="Sig_transdc_resp-reg_receiver"/>
</dbReference>
<evidence type="ECO:0000313" key="12">
    <source>
        <dbReference type="EMBL" id="MCG7941375.1"/>
    </source>
</evidence>
<dbReference type="GO" id="GO:0006355">
    <property type="term" value="P:regulation of DNA-templated transcription"/>
    <property type="evidence" value="ECO:0007669"/>
    <property type="project" value="InterPro"/>
</dbReference>
<dbReference type="Pfam" id="PF00072">
    <property type="entry name" value="Response_reg"/>
    <property type="match status" value="1"/>
</dbReference>
<dbReference type="InterPro" id="IPR001867">
    <property type="entry name" value="OmpR/PhoB-type_DNA-bd"/>
</dbReference>
<evidence type="ECO:0000256" key="3">
    <source>
        <dbReference type="ARBA" id="ARBA00023012"/>
    </source>
</evidence>
<name>A0A9E4N2X7_9GAMM</name>
<dbReference type="FunFam" id="3.40.50.2300:FF:000001">
    <property type="entry name" value="DNA-binding response regulator PhoB"/>
    <property type="match status" value="1"/>
</dbReference>
<dbReference type="Gene3D" id="3.40.50.2300">
    <property type="match status" value="1"/>
</dbReference>
<dbReference type="CDD" id="cd00383">
    <property type="entry name" value="trans_reg_C"/>
    <property type="match status" value="1"/>
</dbReference>
<dbReference type="SMART" id="SM00862">
    <property type="entry name" value="Trans_reg_C"/>
    <property type="match status" value="1"/>
</dbReference>
<keyword evidence="3" id="KW-0902">Two-component regulatory system</keyword>
<sequence length="238" mass="27202">MQRKLLIVEDEPDIAHLVQKHLQDAGYDADIASNGAAAMELFRKNSYQLVILDLMLPDTDGLTLCRKMRSAEEYVAILMLTAKSTELDRVLGLEMGADDYLTKPFSVPELMARIKALFRRIDALKEDTKGITEQASIERGGLYIDVNKRSVQVEGELVDLTAREFDLLLFFARHPGRVFSRIQLLDKVWGYNHDGYEHTVNSHINRLRSKIEQDPSEPQYVLTVWGVGYKFRDQRSDA</sequence>
<keyword evidence="5 9" id="KW-0238">DNA-binding</keyword>
<organism evidence="12 13">
    <name type="scientific">Candidatus Thiodiazotropha lotti</name>
    <dbReference type="NCBI Taxonomy" id="2792787"/>
    <lineage>
        <taxon>Bacteria</taxon>
        <taxon>Pseudomonadati</taxon>
        <taxon>Pseudomonadota</taxon>
        <taxon>Gammaproteobacteria</taxon>
        <taxon>Chromatiales</taxon>
        <taxon>Sedimenticolaceae</taxon>
        <taxon>Candidatus Thiodiazotropha</taxon>
    </lineage>
</organism>
<dbReference type="SUPFAM" id="SSF52172">
    <property type="entry name" value="CheY-like"/>
    <property type="match status" value="1"/>
</dbReference>
<feature type="modified residue" description="4-aspartylphosphate" evidence="8">
    <location>
        <position position="53"/>
    </location>
</feature>
<proteinExistence type="predicted"/>
<dbReference type="PANTHER" id="PTHR48111">
    <property type="entry name" value="REGULATOR OF RPOS"/>
    <property type="match status" value="1"/>
</dbReference>
<gene>
    <name evidence="12" type="ORF">JAZ04_21285</name>
</gene>
<feature type="DNA-binding region" description="OmpR/PhoB-type" evidence="9">
    <location>
        <begin position="134"/>
        <end position="233"/>
    </location>
</feature>
<evidence type="ECO:0000256" key="5">
    <source>
        <dbReference type="ARBA" id="ARBA00023125"/>
    </source>
</evidence>
<feature type="domain" description="Response regulatory" evidence="10">
    <location>
        <begin position="4"/>
        <end position="118"/>
    </location>
</feature>
<comment type="function">
    <text evidence="7">This protein is a positive regulator for the phosphate regulon. Transcription of this operon is positively regulated by PhoB and PhoR when phosphate is limited.</text>
</comment>
<dbReference type="PROSITE" id="PS50110">
    <property type="entry name" value="RESPONSE_REGULATORY"/>
    <property type="match status" value="1"/>
</dbReference>
<evidence type="ECO:0000259" key="10">
    <source>
        <dbReference type="PROSITE" id="PS50110"/>
    </source>
</evidence>
<dbReference type="GO" id="GO:0000976">
    <property type="term" value="F:transcription cis-regulatory region binding"/>
    <property type="evidence" value="ECO:0007669"/>
    <property type="project" value="TreeGrafter"/>
</dbReference>
<feature type="domain" description="OmpR/PhoB-type" evidence="11">
    <location>
        <begin position="134"/>
        <end position="233"/>
    </location>
</feature>
<dbReference type="SMART" id="SM00448">
    <property type="entry name" value="REC"/>
    <property type="match status" value="1"/>
</dbReference>
<dbReference type="GO" id="GO:0005829">
    <property type="term" value="C:cytosol"/>
    <property type="evidence" value="ECO:0007669"/>
    <property type="project" value="TreeGrafter"/>
</dbReference>
<dbReference type="GO" id="GO:0032993">
    <property type="term" value="C:protein-DNA complex"/>
    <property type="evidence" value="ECO:0007669"/>
    <property type="project" value="TreeGrafter"/>
</dbReference>
<keyword evidence="4" id="KW-0805">Transcription regulation</keyword>
<dbReference type="SUPFAM" id="SSF46894">
    <property type="entry name" value="C-terminal effector domain of the bipartite response regulators"/>
    <property type="match status" value="1"/>
</dbReference>
<evidence type="ECO:0000256" key="2">
    <source>
        <dbReference type="ARBA" id="ARBA00022553"/>
    </source>
</evidence>
<dbReference type="Gene3D" id="1.10.10.10">
    <property type="entry name" value="Winged helix-like DNA-binding domain superfamily/Winged helix DNA-binding domain"/>
    <property type="match status" value="1"/>
</dbReference>